<name>A0AAU7NYG5_9GAMM</name>
<accession>A0AAU7NYG5</accession>
<dbReference type="RefSeq" id="WP_305909071.1">
    <property type="nucleotide sequence ID" value="NZ_CP157743.1"/>
</dbReference>
<dbReference type="Proteomes" id="UP001225378">
    <property type="component" value="Chromosome"/>
</dbReference>
<dbReference type="Gene3D" id="1.10.10.10">
    <property type="entry name" value="Winged helix-like DNA-binding domain superfamily/Winged helix DNA-binding domain"/>
    <property type="match status" value="1"/>
</dbReference>
<protein>
    <submittedName>
        <fullName evidence="1">Winged helix-turn-helix domain-containing protein</fullName>
    </submittedName>
</protein>
<evidence type="ECO:0000313" key="1">
    <source>
        <dbReference type="EMBL" id="XBS21947.1"/>
    </source>
</evidence>
<dbReference type="AlphaFoldDB" id="A0AAU7NYG5"/>
<dbReference type="KEGG" id="mech:Q9L42_007425"/>
<dbReference type="SUPFAM" id="SSF46785">
    <property type="entry name" value="Winged helix' DNA-binding domain"/>
    <property type="match status" value="1"/>
</dbReference>
<proteinExistence type="predicted"/>
<dbReference type="InterPro" id="IPR036390">
    <property type="entry name" value="WH_DNA-bd_sf"/>
</dbReference>
<evidence type="ECO:0000313" key="2">
    <source>
        <dbReference type="Proteomes" id="UP001225378"/>
    </source>
</evidence>
<reference evidence="1 2" key="1">
    <citation type="journal article" date="2024" name="Microbiology">
        <title>Methylomarinum rosea sp. nov., a novel halophilic methanotrophic bacterium from the hypersaline Lake Elton.</title>
        <authorList>
            <person name="Suleimanov R.Z."/>
            <person name="Oshkin I.Y."/>
            <person name="Danilova O.V."/>
            <person name="Suzina N.E."/>
            <person name="Dedysh S.N."/>
        </authorList>
    </citation>
    <scope>NUCLEOTIDE SEQUENCE [LARGE SCALE GENOMIC DNA]</scope>
    <source>
        <strain evidence="1 2">Ch1-1</strain>
    </source>
</reference>
<dbReference type="EMBL" id="CP157743">
    <property type="protein sequence ID" value="XBS21947.1"/>
    <property type="molecule type" value="Genomic_DNA"/>
</dbReference>
<dbReference type="InterPro" id="IPR036388">
    <property type="entry name" value="WH-like_DNA-bd_sf"/>
</dbReference>
<keyword evidence="2" id="KW-1185">Reference proteome</keyword>
<sequence length="66" mass="7212">MSNVAIGDAAGKIWKYLDKNGEASVSKITKETGLGKNDVQRAIGWLSKEDKLSFEINGRTETLSLK</sequence>
<gene>
    <name evidence="1" type="ORF">Q9L42_007425</name>
</gene>
<dbReference type="Pfam" id="PF10771">
    <property type="entry name" value="DUF2582"/>
    <property type="match status" value="1"/>
</dbReference>
<dbReference type="InterPro" id="IPR019707">
    <property type="entry name" value="DUF2582"/>
</dbReference>
<organism evidence="1 2">
    <name type="scientific">Methylomarinum roseum</name>
    <dbReference type="NCBI Taxonomy" id="3067653"/>
    <lineage>
        <taxon>Bacteria</taxon>
        <taxon>Pseudomonadati</taxon>
        <taxon>Pseudomonadota</taxon>
        <taxon>Gammaproteobacteria</taxon>
        <taxon>Methylococcales</taxon>
        <taxon>Methylococcaceae</taxon>
        <taxon>Methylomarinum</taxon>
    </lineage>
</organism>